<dbReference type="Proteomes" id="UP000253772">
    <property type="component" value="Chromosome c2"/>
</dbReference>
<dbReference type="EMBL" id="CP037901">
    <property type="protein sequence ID" value="QBP14231.1"/>
    <property type="molecule type" value="Genomic_DNA"/>
</dbReference>
<accession>A0A482J0F7</accession>
<reference evidence="2 3" key="1">
    <citation type="submission" date="2019-03" db="EMBL/GenBank/DDBJ databases">
        <title>Comparative insights into the high quality Complete genome sequence of highly metal resistant Cupriavidus metallidurans strain BS1 isolated from a gold-copper mine.</title>
        <authorList>
            <person name="Mazhar H.S."/>
            <person name="Rensing C."/>
        </authorList>
    </citation>
    <scope>NUCLEOTIDE SEQUENCE [LARGE SCALE GENOMIC DNA]</scope>
    <source>
        <strain evidence="2 3">BS1</strain>
    </source>
</reference>
<organism evidence="2 3">
    <name type="scientific">Cupriavidus metallidurans</name>
    <dbReference type="NCBI Taxonomy" id="119219"/>
    <lineage>
        <taxon>Bacteria</taxon>
        <taxon>Pseudomonadati</taxon>
        <taxon>Pseudomonadota</taxon>
        <taxon>Betaproteobacteria</taxon>
        <taxon>Burkholderiales</taxon>
        <taxon>Burkholderiaceae</taxon>
        <taxon>Cupriavidus</taxon>
    </lineage>
</organism>
<sequence>MLMVACGGGGGSSGSGSAPSGGAGSGSGGSAGSGGSGAVATSYTLVLNQTSGKVAVGDTMPLTASVVDNLGNDVTGSTTFAWSTINSSIAVVANASVPGGAVVTGVGLGIANISVVATVTGANNATTVLPQASTTITVVAPGSRTYSLALPYPSLSMTDGQTLRVTASLIDSDGADRSASATGWTWRSTTSAVQAAGVANVGVLLGVNGGSTVALSVVSVQVTAPDGSTLTGAFPVSVFPTGVSSYRLVLSQNGSQINALNVLNGFPQTYLSQVVRSDGNDSTPDFTGLWTFTTTSPSLLVLPDSSTRLTTVSTGRPNGASPLQSILSEMASSLTLSAKPRATLFVTEQPTWALVYNGPQPLVVNRLAGATIAVQLMHRGVDEGITGCGTSWAWSTTSSNIVVAQSVLAPNSASILPTAAGPFSVTATCTAGVEAMPLSITIPGTAQ</sequence>
<dbReference type="OrthoDB" id="8970988at2"/>
<evidence type="ECO:0000256" key="1">
    <source>
        <dbReference type="SAM" id="MobiDB-lite"/>
    </source>
</evidence>
<evidence type="ECO:0000313" key="3">
    <source>
        <dbReference type="Proteomes" id="UP000253772"/>
    </source>
</evidence>
<dbReference type="AlphaFoldDB" id="A0A482J0F7"/>
<evidence type="ECO:0000313" key="2">
    <source>
        <dbReference type="EMBL" id="QBP14231.1"/>
    </source>
</evidence>
<name>A0A482J0F7_9BURK</name>
<gene>
    <name evidence="2" type="ORF">DDF84_029405</name>
</gene>
<evidence type="ECO:0008006" key="4">
    <source>
        <dbReference type="Google" id="ProtNLM"/>
    </source>
</evidence>
<protein>
    <recommendedName>
        <fullName evidence="4">BIG2 domain-containing protein</fullName>
    </recommendedName>
</protein>
<proteinExistence type="predicted"/>
<feature type="region of interest" description="Disordered" evidence="1">
    <location>
        <begin position="6"/>
        <end position="31"/>
    </location>
</feature>